<dbReference type="RefSeq" id="XP_020118237.1">
    <property type="nucleotide sequence ID" value="XM_020269007.1"/>
</dbReference>
<evidence type="ECO:0000313" key="1">
    <source>
        <dbReference type="EMBL" id="OKL58116.1"/>
    </source>
</evidence>
<evidence type="ECO:0000313" key="2">
    <source>
        <dbReference type="Proteomes" id="UP000214365"/>
    </source>
</evidence>
<dbReference type="GeneID" id="31006456"/>
<name>A0A225AT39_TALAT</name>
<protein>
    <submittedName>
        <fullName evidence="1">Uncharacterized protein</fullName>
    </submittedName>
</protein>
<keyword evidence="2" id="KW-1185">Reference proteome</keyword>
<dbReference type="Proteomes" id="UP000214365">
    <property type="component" value="Unassembled WGS sequence"/>
</dbReference>
<accession>A0A225AT39</accession>
<comment type="caution">
    <text evidence="1">The sequence shown here is derived from an EMBL/GenBank/DDBJ whole genome shotgun (WGS) entry which is preliminary data.</text>
</comment>
<proteinExistence type="predicted"/>
<dbReference type="EMBL" id="LFMY01000010">
    <property type="protein sequence ID" value="OKL58116.1"/>
    <property type="molecule type" value="Genomic_DNA"/>
</dbReference>
<reference evidence="1 2" key="1">
    <citation type="submission" date="2015-06" db="EMBL/GenBank/DDBJ databases">
        <title>Talaromyces atroroseus IBT 11181 draft genome.</title>
        <authorList>
            <person name="Rasmussen K.B."/>
            <person name="Rasmussen S."/>
            <person name="Petersen B."/>
            <person name="Sicheritz-Ponten T."/>
            <person name="Mortensen U.H."/>
            <person name="Thrane U."/>
        </authorList>
    </citation>
    <scope>NUCLEOTIDE SEQUENCE [LARGE SCALE GENOMIC DNA]</scope>
    <source>
        <strain evidence="1 2">IBT 11181</strain>
    </source>
</reference>
<dbReference type="STRING" id="1441469.A0A225AT39"/>
<sequence>MRLSDSPTGGSRLKNRSAKDIKDGVKEFLENVAPWTELRKDRVGNYALKKFLGGLLKSWDSLGPSRHTTGDERRFQTRLVTAYQHELGNALSGNYSPAFEPDSPLKLRMRIRNLNDEFVLAMTRTGHTKVFRDVNGTPDRIFVRDKDVQEEEDIYEWIRGLYQQISQILDDERGGILQTVNHYFADNLTAIRQQRVSTRLDFPGFVNGANFDLDVVSKEVYLGNEDLAYYKVALGRFNDNIVIQVTERIILGPAGAVKLFSPDYVGDLEDNELIGIAGESYAIFLLRGELMAKCEKFRVTLEVAKREAI</sequence>
<dbReference type="AlphaFoldDB" id="A0A225AT39"/>
<gene>
    <name evidence="1" type="ORF">UA08_06701</name>
</gene>
<organism evidence="1 2">
    <name type="scientific">Talaromyces atroroseus</name>
    <dbReference type="NCBI Taxonomy" id="1441469"/>
    <lineage>
        <taxon>Eukaryota</taxon>
        <taxon>Fungi</taxon>
        <taxon>Dikarya</taxon>
        <taxon>Ascomycota</taxon>
        <taxon>Pezizomycotina</taxon>
        <taxon>Eurotiomycetes</taxon>
        <taxon>Eurotiomycetidae</taxon>
        <taxon>Eurotiales</taxon>
        <taxon>Trichocomaceae</taxon>
        <taxon>Talaromyces</taxon>
        <taxon>Talaromyces sect. Trachyspermi</taxon>
    </lineage>
</organism>
<dbReference type="OrthoDB" id="415706at2759"/>